<dbReference type="Proteomes" id="UP000257240">
    <property type="component" value="Unassembled WGS sequence"/>
</dbReference>
<sequence length="157" mass="18866">MKALKEEMDKSYKFFEDQLKSTELSLILESMKQSTQKMEIDFEQVGRLIVKLVGEIDKQNTIIFNTISDLLGKVQFQDVVRQRLEKLCEVCSEISEYNRRLLRWVDNPDKEEQPEEIKVLVEKMKQNYIMEDQRKVHAEIFYKERKVREEAPKIELF</sequence>
<organism evidence="1 2">
    <name type="scientific">Thermodesulfobacterium commune</name>
    <dbReference type="NCBI Taxonomy" id="1741"/>
    <lineage>
        <taxon>Bacteria</taxon>
        <taxon>Pseudomonadati</taxon>
        <taxon>Thermodesulfobacteriota</taxon>
        <taxon>Thermodesulfobacteria</taxon>
        <taxon>Thermodesulfobacteriales</taxon>
        <taxon>Thermodesulfobacteriaceae</taxon>
        <taxon>Thermodesulfobacterium</taxon>
    </lineage>
</organism>
<evidence type="ECO:0000313" key="2">
    <source>
        <dbReference type="Proteomes" id="UP000257240"/>
    </source>
</evidence>
<dbReference type="AlphaFoldDB" id="A0A101FJ09"/>
<dbReference type="SUPFAM" id="SSF75708">
    <property type="entry name" value="Chemotaxis phosphatase CheZ"/>
    <property type="match status" value="1"/>
</dbReference>
<gene>
    <name evidence="1" type="ORF">DCE01_06695</name>
</gene>
<dbReference type="EMBL" id="DLVE01000083">
    <property type="protein sequence ID" value="HAA84453.1"/>
    <property type="molecule type" value="Genomic_DNA"/>
</dbReference>
<accession>A0A101FJ09</accession>
<comment type="caution">
    <text evidence="1">The sequence shown here is derived from an EMBL/GenBank/DDBJ whole genome shotgun (WGS) entry which is preliminary data.</text>
</comment>
<reference evidence="1 2" key="1">
    <citation type="journal article" date="2018" name="Nat. Biotechnol.">
        <title>A standardized bacterial taxonomy based on genome phylogeny substantially revises the tree of life.</title>
        <authorList>
            <person name="Parks D.H."/>
            <person name="Chuvochina M."/>
            <person name="Waite D.W."/>
            <person name="Rinke C."/>
            <person name="Skarshewski A."/>
            <person name="Chaumeil P.A."/>
            <person name="Hugenholtz P."/>
        </authorList>
    </citation>
    <scope>NUCLEOTIDE SEQUENCE [LARGE SCALE GENOMIC DNA]</scope>
    <source>
        <strain evidence="1">UBA12529</strain>
    </source>
</reference>
<proteinExistence type="predicted"/>
<evidence type="ECO:0000313" key="1">
    <source>
        <dbReference type="EMBL" id="HAA84453.1"/>
    </source>
</evidence>
<name>A0A101FJ09_9BACT</name>
<protein>
    <submittedName>
        <fullName evidence="1">Uncharacterized protein</fullName>
    </submittedName>
</protein>